<dbReference type="AlphaFoldDB" id="A0A4Q1CMB2"/>
<comment type="caution">
    <text evidence="2">The sequence shown here is derived from an EMBL/GenBank/DDBJ whole genome shotgun (WGS) entry which is preliminary data.</text>
</comment>
<dbReference type="EMBL" id="SDHW01000001">
    <property type="protein sequence ID" value="RXK62156.1"/>
    <property type="molecule type" value="Genomic_DNA"/>
</dbReference>
<evidence type="ECO:0000256" key="1">
    <source>
        <dbReference type="SAM" id="Coils"/>
    </source>
</evidence>
<feature type="coiled-coil region" evidence="1">
    <location>
        <begin position="64"/>
        <end position="117"/>
    </location>
</feature>
<evidence type="ECO:0000313" key="3">
    <source>
        <dbReference type="Proteomes" id="UP000290204"/>
    </source>
</evidence>
<proteinExistence type="predicted"/>
<organism evidence="2 3">
    <name type="scientific">Lacibacter luteus</name>
    <dbReference type="NCBI Taxonomy" id="2508719"/>
    <lineage>
        <taxon>Bacteria</taxon>
        <taxon>Pseudomonadati</taxon>
        <taxon>Bacteroidota</taxon>
        <taxon>Chitinophagia</taxon>
        <taxon>Chitinophagales</taxon>
        <taxon>Chitinophagaceae</taxon>
        <taxon>Lacibacter</taxon>
    </lineage>
</organism>
<sequence>MVSTDTTQLNMECSSWREQLRSCRNEMSQLRDQLQLMASGEKDKDVLTEVEHYHNQFYIQQINIHDLKQAIKSHDRRLQMEEMRMSGQLSPEALQEHEQLHEQYEVLQSTLSELRSDFMHFIAKA</sequence>
<name>A0A4Q1CMB2_9BACT</name>
<gene>
    <name evidence="2" type="ORF">ESA94_03845</name>
</gene>
<keyword evidence="3" id="KW-1185">Reference proteome</keyword>
<dbReference type="Proteomes" id="UP000290204">
    <property type="component" value="Unassembled WGS sequence"/>
</dbReference>
<reference evidence="2 3" key="1">
    <citation type="submission" date="2019-01" db="EMBL/GenBank/DDBJ databases">
        <title>Lacibacter sp. strain TTM-7.</title>
        <authorList>
            <person name="Chen W.-M."/>
        </authorList>
    </citation>
    <scope>NUCLEOTIDE SEQUENCE [LARGE SCALE GENOMIC DNA]</scope>
    <source>
        <strain evidence="2 3">TTM-7</strain>
    </source>
</reference>
<accession>A0A4Q1CMB2</accession>
<evidence type="ECO:0000313" key="2">
    <source>
        <dbReference type="EMBL" id="RXK62156.1"/>
    </source>
</evidence>
<keyword evidence="1" id="KW-0175">Coiled coil</keyword>
<protein>
    <submittedName>
        <fullName evidence="2">Uncharacterized protein</fullName>
    </submittedName>
</protein>